<evidence type="ECO:0000313" key="3">
    <source>
        <dbReference type="EMBL" id="VZO40674.1"/>
    </source>
</evidence>
<evidence type="ECO:0000256" key="2">
    <source>
        <dbReference type="SAM" id="MobiDB-lite"/>
    </source>
</evidence>
<protein>
    <submittedName>
        <fullName evidence="3">Uncharacterized protein</fullName>
    </submittedName>
</protein>
<proteinExistence type="predicted"/>
<feature type="coiled-coil region" evidence="1">
    <location>
        <begin position="77"/>
        <end position="104"/>
    </location>
</feature>
<dbReference type="AlphaFoldDB" id="A0A7M4DT80"/>
<organism evidence="3 4">
    <name type="scientific">Occultella aeris</name>
    <dbReference type="NCBI Taxonomy" id="2761496"/>
    <lineage>
        <taxon>Bacteria</taxon>
        <taxon>Bacillati</taxon>
        <taxon>Actinomycetota</taxon>
        <taxon>Actinomycetes</taxon>
        <taxon>Micrococcales</taxon>
        <taxon>Ruaniaceae</taxon>
        <taxon>Occultella</taxon>
    </lineage>
</organism>
<reference evidence="3 4" key="1">
    <citation type="submission" date="2019-11" db="EMBL/GenBank/DDBJ databases">
        <authorList>
            <person name="Criscuolo A."/>
        </authorList>
    </citation>
    <scope>NUCLEOTIDE SEQUENCE [LARGE SCALE GENOMIC DNA]</scope>
    <source>
        <strain evidence="3">CIP111667</strain>
    </source>
</reference>
<dbReference type="Proteomes" id="UP000419743">
    <property type="component" value="Unassembled WGS sequence"/>
</dbReference>
<sequence length="310" mass="33310">MPVARDRAQEPLQADAYELYGLLPGEFTAARNTLAATLKADGETARAAAVKALRKPGMAAWVVNTMVRSMDERLGQLFDLGAQLREAQDELDGAQLRALATSRRRLVGAVVQEGRSLCRSLGQPVSEAVATQVEGTLQAAMADADAEAAVLGGLLVEPLLVIGMGPVDLSGAVAIEGAVGTRSGTKHRGAPLSAVVEPTGSAEQVSARLLADAREEAAEAERKLRRATEAHTKASKRAGKLQAQALRVRSQVEELRRQAFELEHDLEQVERALVTAESEQEGAEVERDRADEEATIARAEVERLRRRRRS</sequence>
<keyword evidence="1" id="KW-0175">Coiled coil</keyword>
<evidence type="ECO:0000313" key="4">
    <source>
        <dbReference type="Proteomes" id="UP000419743"/>
    </source>
</evidence>
<dbReference type="RefSeq" id="WP_197522865.1">
    <property type="nucleotide sequence ID" value="NZ_CACRYJ010000071.1"/>
</dbReference>
<name>A0A7M4DT80_9MICO</name>
<accession>A0A7M4DT80</accession>
<evidence type="ECO:0000256" key="1">
    <source>
        <dbReference type="SAM" id="Coils"/>
    </source>
</evidence>
<dbReference type="EMBL" id="CACRYJ010000071">
    <property type="protein sequence ID" value="VZO40674.1"/>
    <property type="molecule type" value="Genomic_DNA"/>
</dbReference>
<comment type="caution">
    <text evidence="3">The sequence shown here is derived from an EMBL/GenBank/DDBJ whole genome shotgun (WGS) entry which is preliminary data.</text>
</comment>
<gene>
    <name evidence="3" type="ORF">HALOF300_05382</name>
</gene>
<keyword evidence="4" id="KW-1185">Reference proteome</keyword>
<feature type="region of interest" description="Disordered" evidence="2">
    <location>
        <begin position="275"/>
        <end position="310"/>
    </location>
</feature>